<dbReference type="InterPro" id="IPR023485">
    <property type="entry name" value="Ptyr_pPase"/>
</dbReference>
<dbReference type="GO" id="GO:0046685">
    <property type="term" value="P:response to arsenic-containing substance"/>
    <property type="evidence" value="ECO:0007669"/>
    <property type="project" value="UniProtKB-KW"/>
</dbReference>
<dbReference type="PANTHER" id="PTHR43428:SF1">
    <property type="entry name" value="ARSENATE REDUCTASE"/>
    <property type="match status" value="1"/>
</dbReference>
<accession>A0A8J7UHZ1</accession>
<name>A0A8J7UHZ1_9HYPH</name>
<dbReference type="Gene3D" id="3.40.50.2300">
    <property type="match status" value="1"/>
</dbReference>
<evidence type="ECO:0000259" key="2">
    <source>
        <dbReference type="SMART" id="SM00226"/>
    </source>
</evidence>
<keyword evidence="4" id="KW-1185">Reference proteome</keyword>
<comment type="caution">
    <text evidence="3">The sequence shown here is derived from an EMBL/GenBank/DDBJ whole genome shotgun (WGS) entry which is preliminary data.</text>
</comment>
<dbReference type="Proteomes" id="UP000666240">
    <property type="component" value="Unassembled WGS sequence"/>
</dbReference>
<gene>
    <name evidence="3" type="ORF">J5Y06_00655</name>
</gene>
<reference evidence="3" key="1">
    <citation type="submission" date="2021-03" db="EMBL/GenBank/DDBJ databases">
        <title>Genome sequencing and assembly of Tianweitania sediminis.</title>
        <authorList>
            <person name="Chhetri G."/>
        </authorList>
    </citation>
    <scope>NUCLEOTIDE SEQUENCE</scope>
    <source>
        <strain evidence="3">Z8</strain>
    </source>
</reference>
<sequence>MTARTFNVLFLCTGNSARSILAEGILRKVGAGRFQAYSAGSHPKGEVNPMALEVLQEFGFPVDGMRSKSWDEFAVPGAPKMDFVFTVCDQAAGEACPVWPGQPVTAHWGIEDPSSSHGQGAMWERTAFTQALRYMKNRIDAFVALPVQTLERSALTARLNAIGQLEGASSPRPYVA</sequence>
<feature type="domain" description="Phosphotyrosine protein phosphatase I" evidence="2">
    <location>
        <begin position="6"/>
        <end position="145"/>
    </location>
</feature>
<dbReference type="EMBL" id="JAGIYY010000001">
    <property type="protein sequence ID" value="MBP0437159.1"/>
    <property type="molecule type" value="Genomic_DNA"/>
</dbReference>
<dbReference type="CDD" id="cd16345">
    <property type="entry name" value="LMWP_ArsC"/>
    <property type="match status" value="1"/>
</dbReference>
<dbReference type="PANTHER" id="PTHR43428">
    <property type="entry name" value="ARSENATE REDUCTASE"/>
    <property type="match status" value="1"/>
</dbReference>
<dbReference type="InterPro" id="IPR036196">
    <property type="entry name" value="Ptyr_pPase_sf"/>
</dbReference>
<evidence type="ECO:0000313" key="4">
    <source>
        <dbReference type="Proteomes" id="UP000666240"/>
    </source>
</evidence>
<evidence type="ECO:0000313" key="3">
    <source>
        <dbReference type="EMBL" id="MBP0437159.1"/>
    </source>
</evidence>
<organism evidence="3 4">
    <name type="scientific">Tianweitania sediminis</name>
    <dbReference type="NCBI Taxonomy" id="1502156"/>
    <lineage>
        <taxon>Bacteria</taxon>
        <taxon>Pseudomonadati</taxon>
        <taxon>Pseudomonadota</taxon>
        <taxon>Alphaproteobacteria</taxon>
        <taxon>Hyphomicrobiales</taxon>
        <taxon>Phyllobacteriaceae</taxon>
        <taxon>Tianweitania</taxon>
    </lineage>
</organism>
<dbReference type="RefSeq" id="WP_209333195.1">
    <property type="nucleotide sequence ID" value="NZ_JAGIYY010000001.1"/>
</dbReference>
<evidence type="ECO:0000256" key="1">
    <source>
        <dbReference type="ARBA" id="ARBA00022849"/>
    </source>
</evidence>
<keyword evidence="1" id="KW-0059">Arsenical resistance</keyword>
<dbReference type="AlphaFoldDB" id="A0A8J7UHZ1"/>
<dbReference type="SMART" id="SM00226">
    <property type="entry name" value="LMWPc"/>
    <property type="match status" value="1"/>
</dbReference>
<dbReference type="Pfam" id="PF01451">
    <property type="entry name" value="LMWPc"/>
    <property type="match status" value="1"/>
</dbReference>
<dbReference type="SUPFAM" id="SSF52788">
    <property type="entry name" value="Phosphotyrosine protein phosphatases I"/>
    <property type="match status" value="1"/>
</dbReference>
<protein>
    <submittedName>
        <fullName evidence="3">Arsenate reductase ArsC</fullName>
    </submittedName>
</protein>
<proteinExistence type="predicted"/>